<proteinExistence type="predicted"/>
<reference evidence="3 4" key="1">
    <citation type="submission" date="2016-10" db="EMBL/GenBank/DDBJ databases">
        <authorList>
            <person name="de Groot N.N."/>
        </authorList>
    </citation>
    <scope>NUCLEOTIDE SEQUENCE [LARGE SCALE GENOMIC DNA]</scope>
    <source>
        <strain evidence="3 4">CGMCC 1.10331</strain>
    </source>
</reference>
<evidence type="ECO:0000313" key="4">
    <source>
        <dbReference type="Proteomes" id="UP000236740"/>
    </source>
</evidence>
<dbReference type="InterPro" id="IPR036188">
    <property type="entry name" value="FAD/NAD-bd_sf"/>
</dbReference>
<dbReference type="GO" id="GO:0016491">
    <property type="term" value="F:oxidoreductase activity"/>
    <property type="evidence" value="ECO:0007669"/>
    <property type="project" value="InterPro"/>
</dbReference>
<dbReference type="Pfam" id="PF07992">
    <property type="entry name" value="Pyr_redox_2"/>
    <property type="match status" value="1"/>
</dbReference>
<dbReference type="Proteomes" id="UP000296733">
    <property type="component" value="Plasmid unnamed1"/>
</dbReference>
<evidence type="ECO:0000313" key="3">
    <source>
        <dbReference type="EMBL" id="SEG59246.1"/>
    </source>
</evidence>
<dbReference type="OrthoDB" id="38899at2157"/>
<dbReference type="GeneID" id="39859363"/>
<reference evidence="2 5" key="2">
    <citation type="journal article" date="2019" name="Nat. Commun.">
        <title>A new type of DNA phosphorothioation-based antiviral system in archaea.</title>
        <authorList>
            <person name="Xiong L."/>
            <person name="Liu S."/>
            <person name="Chen S."/>
            <person name="Xiao Y."/>
            <person name="Zhu B."/>
            <person name="Gao Y."/>
            <person name="Zhang Y."/>
            <person name="Chen B."/>
            <person name="Luo J."/>
            <person name="Deng Z."/>
            <person name="Chen X."/>
            <person name="Wang L."/>
            <person name="Chen S."/>
        </authorList>
    </citation>
    <scope>NUCLEOTIDE SEQUENCE [LARGE SCALE GENOMIC DNA]</scope>
    <source>
        <strain evidence="2 5">CGMCC 1.10331</strain>
        <plasmid evidence="2 5">unnamed1</plasmid>
    </source>
</reference>
<name>A0A1H6BG87_9EURY</name>
<gene>
    <name evidence="2" type="ORF">DV707_14680</name>
    <name evidence="3" type="ORF">SAMN04488133_2807</name>
</gene>
<accession>A0A1H6BG87</accession>
<dbReference type="InterPro" id="IPR023753">
    <property type="entry name" value="FAD/NAD-binding_dom"/>
</dbReference>
<protein>
    <submittedName>
        <fullName evidence="2">NAD(P)/FAD-dependent oxidoreductase</fullName>
    </submittedName>
    <submittedName>
        <fullName evidence="3">Sulfide:quinone oxidoreductase</fullName>
    </submittedName>
</protein>
<dbReference type="InterPro" id="IPR052541">
    <property type="entry name" value="SQRD"/>
</dbReference>
<dbReference type="SUPFAM" id="SSF51905">
    <property type="entry name" value="FAD/NAD(P)-binding domain"/>
    <property type="match status" value="2"/>
</dbReference>
<evidence type="ECO:0000313" key="2">
    <source>
        <dbReference type="EMBL" id="QCC49005.1"/>
    </source>
</evidence>
<feature type="domain" description="FAD/NAD(P)-binding" evidence="1">
    <location>
        <begin position="4"/>
        <end position="145"/>
    </location>
</feature>
<sequence>MTERVVVVGGGTAGSVLANTLADEVADEIEGGDVEVTLINDGEEHVYKPTWLYVPFGEKTPADAKRPLADLIDRRVELLIDRVSAVDTDAKTVSFDGARSDLAYDHLVLAMGAQVTPEETPGLAEGGHHFYGPAATEELREALAEFTEGHLVLSVIGVPHMCPVAPLEFPLLADTWFRERGLREDIEITYTYPINRAHGIQSVAEWAGPLMNERDVNVETFFNPERVDPDEQVLHTVEGRELSYDLLVSIPPHEGSDVVRDAGLGDDGWVDVDPATLEATNAEDVYALGDIADLPTSKAGSAAHYAATSLADRLASVVRGQRPTTEYDGKTVCFIESGEDEATYIAFDYESEPTPKPPSKLIHWSKLGYNQSYWLTARGVL</sequence>
<dbReference type="Proteomes" id="UP000236740">
    <property type="component" value="Unassembled WGS sequence"/>
</dbReference>
<organism evidence="3 4">
    <name type="scientific">Halobellus limi</name>
    <dbReference type="NCBI Taxonomy" id="699433"/>
    <lineage>
        <taxon>Archaea</taxon>
        <taxon>Methanobacteriati</taxon>
        <taxon>Methanobacteriota</taxon>
        <taxon>Stenosarchaea group</taxon>
        <taxon>Halobacteria</taxon>
        <taxon>Halobacteriales</taxon>
        <taxon>Haloferacaceae</taxon>
        <taxon>Halobellus</taxon>
    </lineage>
</organism>
<dbReference type="RefSeq" id="WP_103992487.1">
    <property type="nucleotide sequence ID" value="NZ_CP031312.1"/>
</dbReference>
<dbReference type="PANTHER" id="PTHR43755">
    <property type="match status" value="1"/>
</dbReference>
<dbReference type="Gene3D" id="3.50.50.60">
    <property type="entry name" value="FAD/NAD(P)-binding domain"/>
    <property type="match status" value="2"/>
</dbReference>
<evidence type="ECO:0000259" key="1">
    <source>
        <dbReference type="Pfam" id="PF07992"/>
    </source>
</evidence>
<keyword evidence="4" id="KW-1185">Reference proteome</keyword>
<dbReference type="PANTHER" id="PTHR43755:SF1">
    <property type="entry name" value="FAD-DEPENDENT PYRIDINE NUCLEOTIDE-DISULPHIDE OXIDOREDUCTASE"/>
    <property type="match status" value="1"/>
</dbReference>
<dbReference type="EMBL" id="CP031312">
    <property type="protein sequence ID" value="QCC49005.1"/>
    <property type="molecule type" value="Genomic_DNA"/>
</dbReference>
<evidence type="ECO:0000313" key="5">
    <source>
        <dbReference type="Proteomes" id="UP000296733"/>
    </source>
</evidence>
<dbReference type="EMBL" id="FNVN01000004">
    <property type="protein sequence ID" value="SEG59246.1"/>
    <property type="molecule type" value="Genomic_DNA"/>
</dbReference>
<dbReference type="AlphaFoldDB" id="A0A1H6BG87"/>
<dbReference type="PRINTS" id="PR00368">
    <property type="entry name" value="FADPNR"/>
</dbReference>
<geneLocation type="plasmid" evidence="2">
    <name>unnamed1</name>
</geneLocation>
<dbReference type="KEGG" id="hlm:DV707_14680"/>
<keyword evidence="2" id="KW-0614">Plasmid</keyword>